<keyword evidence="4" id="KW-1185">Reference proteome</keyword>
<dbReference type="InterPro" id="IPR010982">
    <property type="entry name" value="Lambda_DNA-bd_dom_sf"/>
</dbReference>
<dbReference type="OrthoDB" id="4161577at2"/>
<dbReference type="Proteomes" id="UP000271554">
    <property type="component" value="Chromosome"/>
</dbReference>
<dbReference type="GO" id="GO:0003677">
    <property type="term" value="F:DNA binding"/>
    <property type="evidence" value="ECO:0007669"/>
    <property type="project" value="InterPro"/>
</dbReference>
<name>A0A387HMN8_9ACTN</name>
<dbReference type="RefSeq" id="WP_120722712.1">
    <property type="nucleotide sequence ID" value="NZ_CP032698.1"/>
</dbReference>
<evidence type="ECO:0000259" key="2">
    <source>
        <dbReference type="PROSITE" id="PS50943"/>
    </source>
</evidence>
<evidence type="ECO:0000313" key="4">
    <source>
        <dbReference type="Proteomes" id="UP000271554"/>
    </source>
</evidence>
<feature type="compositionally biased region" description="Polar residues" evidence="1">
    <location>
        <begin position="222"/>
        <end position="233"/>
    </location>
</feature>
<proteinExistence type="predicted"/>
<dbReference type="KEGG" id="shun:DWB77_04238"/>
<dbReference type="EMBL" id="CP032698">
    <property type="protein sequence ID" value="AYG82068.1"/>
    <property type="molecule type" value="Genomic_DNA"/>
</dbReference>
<feature type="domain" description="HTH cro/C1-type" evidence="2">
    <location>
        <begin position="33"/>
        <end position="94"/>
    </location>
</feature>
<reference evidence="3 4" key="1">
    <citation type="submission" date="2018-10" db="EMBL/GenBank/DDBJ databases">
        <title>Relationship between Morphology and Antimicrobial Activity in Streptomyces.</title>
        <authorList>
            <person name="Kang H.J."/>
            <person name="Kim S.B."/>
        </authorList>
    </citation>
    <scope>NUCLEOTIDE SEQUENCE [LARGE SCALE GENOMIC DNA]</scope>
    <source>
        <strain evidence="3 4">BH38</strain>
    </source>
</reference>
<dbReference type="CDD" id="cd00093">
    <property type="entry name" value="HTH_XRE"/>
    <property type="match status" value="1"/>
</dbReference>
<dbReference type="AlphaFoldDB" id="A0A387HMN8"/>
<evidence type="ECO:0000256" key="1">
    <source>
        <dbReference type="SAM" id="MobiDB-lite"/>
    </source>
</evidence>
<evidence type="ECO:0000313" key="3">
    <source>
        <dbReference type="EMBL" id="AYG82068.1"/>
    </source>
</evidence>
<sequence length="233" mass="26601">MTQHDFDAGYEDEDEDDIPEWADHVMTTVAAEVRRRRKELRMSAQDLADRCEEIGHPIPRNVIANMESGRRANLPLVDVMVLAKALRTNPICLIYPIGYAAEVQRLPYEQRIAPWEAMVWFIAQDSGSLADRDMLRYQREHIEALSEARSAMTSESYAQYAVEQATSATERAEALRDQATCLERIDKAKQRLRVARSFIRRDRGLLPYLPPELADVDPPEPGSNTNTTKENDL</sequence>
<gene>
    <name evidence="3" type="ORF">DWB77_04238</name>
</gene>
<accession>A0A387HMN8</accession>
<dbReference type="PROSITE" id="PS50943">
    <property type="entry name" value="HTH_CROC1"/>
    <property type="match status" value="1"/>
</dbReference>
<protein>
    <recommendedName>
        <fullName evidence="2">HTH cro/C1-type domain-containing protein</fullName>
    </recommendedName>
</protein>
<organism evidence="3 4">
    <name type="scientific">Streptomyces hundungensis</name>
    <dbReference type="NCBI Taxonomy" id="1077946"/>
    <lineage>
        <taxon>Bacteria</taxon>
        <taxon>Bacillati</taxon>
        <taxon>Actinomycetota</taxon>
        <taxon>Actinomycetes</taxon>
        <taxon>Kitasatosporales</taxon>
        <taxon>Streptomycetaceae</taxon>
        <taxon>Streptomyces</taxon>
    </lineage>
</organism>
<dbReference type="SUPFAM" id="SSF47413">
    <property type="entry name" value="lambda repressor-like DNA-binding domains"/>
    <property type="match status" value="1"/>
</dbReference>
<dbReference type="InterPro" id="IPR001387">
    <property type="entry name" value="Cro/C1-type_HTH"/>
</dbReference>
<feature type="region of interest" description="Disordered" evidence="1">
    <location>
        <begin position="210"/>
        <end position="233"/>
    </location>
</feature>
<dbReference type="Gene3D" id="1.10.260.40">
    <property type="entry name" value="lambda repressor-like DNA-binding domains"/>
    <property type="match status" value="1"/>
</dbReference>